<accession>A0A1F7F1S7</accession>
<evidence type="ECO:0000256" key="8">
    <source>
        <dbReference type="ARBA" id="ARBA00058590"/>
    </source>
</evidence>
<dbReference type="GO" id="GO:0051082">
    <property type="term" value="F:unfolded protein binding"/>
    <property type="evidence" value="ECO:0007669"/>
    <property type="project" value="UniProtKB-UniRule"/>
</dbReference>
<evidence type="ECO:0000256" key="10">
    <source>
        <dbReference type="HAMAP-Rule" id="MF_00505"/>
    </source>
</evidence>
<feature type="binding site" evidence="11">
    <location>
        <position position="173"/>
    </location>
    <ligand>
        <name>ATP</name>
        <dbReference type="ChEBI" id="CHEBI:30616"/>
    </ligand>
</feature>
<comment type="caution">
    <text evidence="13">The sequence shown here is derived from an EMBL/GenBank/DDBJ whole genome shotgun (WGS) entry which is preliminary data.</text>
</comment>
<evidence type="ECO:0000256" key="5">
    <source>
        <dbReference type="ARBA" id="ARBA00022840"/>
    </source>
</evidence>
<dbReference type="Pfam" id="PF00183">
    <property type="entry name" value="HSP90"/>
    <property type="match status" value="1"/>
</dbReference>
<dbReference type="Gene3D" id="3.40.50.11260">
    <property type="match status" value="1"/>
</dbReference>
<dbReference type="CDD" id="cd16927">
    <property type="entry name" value="HATPase_Hsp90-like"/>
    <property type="match status" value="1"/>
</dbReference>
<dbReference type="InterPro" id="IPR003594">
    <property type="entry name" value="HATPase_dom"/>
</dbReference>
<comment type="function">
    <text evidence="8 10">Molecular chaperone. Has ATPase activity.</text>
</comment>
<dbReference type="GO" id="GO:0005737">
    <property type="term" value="C:cytoplasm"/>
    <property type="evidence" value="ECO:0007669"/>
    <property type="project" value="UniProtKB-SubCell"/>
</dbReference>
<gene>
    <name evidence="10" type="primary">htpG</name>
    <name evidence="13" type="ORF">A2519_21805</name>
</gene>
<sequence>MSGQTMEFKTEIKELLNLMIHSLYSNREIFLRELISNAADAIDRVRFEGLTNNEVLEGNDQWKIKITRDEKAGTLTISDNGIGMNIDSITENIGTIAKSGTRLFVDRLKQQGATGNPELIGQFGVGFYSAFMVADKVTVVSRIAGPKEKGVVWESTGDGTFTVEEREKETRGTDVTLHLREDARDFLQEYTIRSIVKKFSDFIEHPVAMDVEKEKKKIEEEVLNSQKAIWLKNRTDITDKEYNEFYKHISRDFTDPAKVVHFSAEGASEFKALLFLPAKAPFSLFDTEHKIGIHLYVRRVFIMDDCKKLLPDYLRFIKGVVDSSDLPLNVSREILQETKEMERIKKGLVNKVLSTLKEMKEKEFQVYTAFFKEFGSVLKEGLNFDSENKDKIQDLLLYHTTNTEPDSPVSLKQYVDRMREGQKEIFYVIGENLDETKRSPFLEKFHGKGYEVILMTDPIDEWAQQWMLEYAGKKFKAINKGDMDIDEKTEKKEHKEQEGRYKDLMTLLAEKLPDVKEVRVSNRLSTSACCLVADEFAPGAHMEKFFKAMGQAVPQTKPVLELNPSHQLVKNLEALFRKDKGHALIAEYASLLYEQALLLDGKKLKDPIAFATKLNTLLSSELDLQIRN</sequence>
<evidence type="ECO:0000256" key="9">
    <source>
        <dbReference type="ARBA" id="ARBA00070675"/>
    </source>
</evidence>
<dbReference type="FunFam" id="3.30.565.10:FF:000009">
    <property type="entry name" value="Molecular chaperone HtpG"/>
    <property type="match status" value="1"/>
</dbReference>
<keyword evidence="4 10" id="KW-0547">Nucleotide-binding</keyword>
<dbReference type="FunFam" id="3.30.230.80:FF:000002">
    <property type="entry name" value="Molecular chaperone HtpG"/>
    <property type="match status" value="1"/>
</dbReference>
<dbReference type="InterPro" id="IPR020575">
    <property type="entry name" value="Hsp90_N"/>
</dbReference>
<protein>
    <recommendedName>
        <fullName evidence="9 10">Chaperone protein HtpG</fullName>
    </recommendedName>
    <alternativeName>
        <fullName evidence="10">Heat shock protein HtpG</fullName>
    </alternativeName>
    <alternativeName>
        <fullName evidence="10">High temperature protein G</fullName>
    </alternativeName>
</protein>
<dbReference type="InterPro" id="IPR036890">
    <property type="entry name" value="HATPase_C_sf"/>
</dbReference>
<feature type="binding site" evidence="11">
    <location>
        <position position="37"/>
    </location>
    <ligand>
        <name>ATP</name>
        <dbReference type="ChEBI" id="CHEBI:30616"/>
    </ligand>
</feature>
<evidence type="ECO:0000259" key="12">
    <source>
        <dbReference type="SMART" id="SM00387"/>
    </source>
</evidence>
<dbReference type="PANTHER" id="PTHR11528">
    <property type="entry name" value="HEAT SHOCK PROTEIN 90 FAMILY MEMBER"/>
    <property type="match status" value="1"/>
</dbReference>
<dbReference type="SUPFAM" id="SSF55874">
    <property type="entry name" value="ATPase domain of HSP90 chaperone/DNA topoisomerase II/histidine kinase"/>
    <property type="match status" value="1"/>
</dbReference>
<dbReference type="PIRSF" id="PIRSF002583">
    <property type="entry name" value="Hsp90"/>
    <property type="match status" value="1"/>
</dbReference>
<dbReference type="SUPFAM" id="SSF54211">
    <property type="entry name" value="Ribosomal protein S5 domain 2-like"/>
    <property type="match status" value="1"/>
</dbReference>
<dbReference type="Pfam" id="PF02518">
    <property type="entry name" value="HATPase_c"/>
    <property type="match status" value="1"/>
</dbReference>
<dbReference type="AlphaFoldDB" id="A0A1F7F1S7"/>
<evidence type="ECO:0000256" key="2">
    <source>
        <dbReference type="ARBA" id="ARBA00008239"/>
    </source>
</evidence>
<feature type="binding site" evidence="11">
    <location>
        <begin position="122"/>
        <end position="127"/>
    </location>
    <ligand>
        <name>ATP</name>
        <dbReference type="ChEBI" id="CHEBI:30616"/>
    </ligand>
</feature>
<keyword evidence="3 10" id="KW-0963">Cytoplasm</keyword>
<evidence type="ECO:0000256" key="11">
    <source>
        <dbReference type="PIRSR" id="PIRSR002583-1"/>
    </source>
</evidence>
<dbReference type="PROSITE" id="PS00298">
    <property type="entry name" value="HSP90"/>
    <property type="match status" value="1"/>
</dbReference>
<reference evidence="13 14" key="1">
    <citation type="journal article" date="2016" name="Nat. Commun.">
        <title>Thousands of microbial genomes shed light on interconnected biogeochemical processes in an aquifer system.</title>
        <authorList>
            <person name="Anantharaman K."/>
            <person name="Brown C.T."/>
            <person name="Hug L.A."/>
            <person name="Sharon I."/>
            <person name="Castelle C.J."/>
            <person name="Probst A.J."/>
            <person name="Thomas B.C."/>
            <person name="Singh A."/>
            <person name="Wilkins M.J."/>
            <person name="Karaoz U."/>
            <person name="Brodie E.L."/>
            <person name="Williams K.H."/>
            <person name="Hubbard S.S."/>
            <person name="Banfield J.F."/>
        </authorList>
    </citation>
    <scope>NUCLEOTIDE SEQUENCE [LARGE SCALE GENOMIC DNA]</scope>
</reference>
<feature type="binding site" evidence="11">
    <location>
        <position position="84"/>
    </location>
    <ligand>
        <name>ATP</name>
        <dbReference type="ChEBI" id="CHEBI:30616"/>
    </ligand>
</feature>
<evidence type="ECO:0000256" key="1">
    <source>
        <dbReference type="ARBA" id="ARBA00004496"/>
    </source>
</evidence>
<keyword evidence="5 10" id="KW-0067">ATP-binding</keyword>
<evidence type="ECO:0000256" key="6">
    <source>
        <dbReference type="ARBA" id="ARBA00023016"/>
    </source>
</evidence>
<comment type="similarity">
    <text evidence="2 10">Belongs to the heat shock protein 90 family.</text>
</comment>
<dbReference type="HAMAP" id="MF_00505">
    <property type="entry name" value="HSP90"/>
    <property type="match status" value="1"/>
</dbReference>
<feature type="binding site" evidence="11">
    <location>
        <position position="33"/>
    </location>
    <ligand>
        <name>ATP</name>
        <dbReference type="ChEBI" id="CHEBI:30616"/>
    </ligand>
</feature>
<feature type="binding site" evidence="11">
    <location>
        <position position="92"/>
    </location>
    <ligand>
        <name>ATP</name>
        <dbReference type="ChEBI" id="CHEBI:30616"/>
    </ligand>
</feature>
<keyword evidence="6 10" id="KW-0346">Stress response</keyword>
<dbReference type="GO" id="GO:0016887">
    <property type="term" value="F:ATP hydrolysis activity"/>
    <property type="evidence" value="ECO:0007669"/>
    <property type="project" value="InterPro"/>
</dbReference>
<dbReference type="Gene3D" id="3.30.230.80">
    <property type="match status" value="1"/>
</dbReference>
<comment type="subunit">
    <text evidence="10">Homodimer.</text>
</comment>
<dbReference type="Gene3D" id="3.30.565.10">
    <property type="entry name" value="Histidine kinase-like ATPase, C-terminal domain"/>
    <property type="match status" value="1"/>
</dbReference>
<dbReference type="PRINTS" id="PR00775">
    <property type="entry name" value="HEATSHOCK90"/>
</dbReference>
<comment type="caution">
    <text evidence="10">Lacks conserved residue(s) required for the propagation of feature annotation.</text>
</comment>
<dbReference type="EMBL" id="MFYX01000145">
    <property type="protein sequence ID" value="OGK00558.1"/>
    <property type="molecule type" value="Genomic_DNA"/>
</dbReference>
<evidence type="ECO:0000313" key="13">
    <source>
        <dbReference type="EMBL" id="OGK00558.1"/>
    </source>
</evidence>
<dbReference type="Gene3D" id="1.20.120.790">
    <property type="entry name" value="Heat shock protein 90, C-terminal domain"/>
    <property type="match status" value="1"/>
</dbReference>
<feature type="binding site" evidence="11">
    <location>
        <begin position="99"/>
        <end position="100"/>
    </location>
    <ligand>
        <name>ATP</name>
        <dbReference type="ChEBI" id="CHEBI:30616"/>
    </ligand>
</feature>
<feature type="region of interest" description="A; substrate-binding" evidence="10">
    <location>
        <begin position="1"/>
        <end position="332"/>
    </location>
</feature>
<feature type="region of interest" description="C" evidence="10">
    <location>
        <begin position="545"/>
        <end position="628"/>
    </location>
</feature>
<organism evidence="13 14">
    <name type="scientific">Candidatus Raymondbacteria bacterium RIFOXYD12_FULL_49_13</name>
    <dbReference type="NCBI Taxonomy" id="1817890"/>
    <lineage>
        <taxon>Bacteria</taxon>
        <taxon>Raymondiibacteriota</taxon>
    </lineage>
</organism>
<dbReference type="GO" id="GO:0005524">
    <property type="term" value="F:ATP binding"/>
    <property type="evidence" value="ECO:0007669"/>
    <property type="project" value="UniProtKB-UniRule"/>
</dbReference>
<dbReference type="SUPFAM" id="SSF110942">
    <property type="entry name" value="HSP90 C-terminal domain"/>
    <property type="match status" value="1"/>
</dbReference>
<dbReference type="GO" id="GO:0140662">
    <property type="term" value="F:ATP-dependent protein folding chaperone"/>
    <property type="evidence" value="ECO:0007669"/>
    <property type="project" value="InterPro"/>
</dbReference>
<feature type="binding site" evidence="11">
    <location>
        <position position="98"/>
    </location>
    <ligand>
        <name>ATP</name>
        <dbReference type="ChEBI" id="CHEBI:30616"/>
    </ligand>
</feature>
<dbReference type="InterPro" id="IPR037196">
    <property type="entry name" value="HSP90_C"/>
</dbReference>
<comment type="subcellular location">
    <subcellularLocation>
        <location evidence="1 10">Cytoplasm</location>
    </subcellularLocation>
</comment>
<feature type="binding site" evidence="11">
    <location>
        <position position="79"/>
    </location>
    <ligand>
        <name>ATP</name>
        <dbReference type="ChEBI" id="CHEBI:30616"/>
    </ligand>
</feature>
<evidence type="ECO:0000256" key="4">
    <source>
        <dbReference type="ARBA" id="ARBA00022741"/>
    </source>
</evidence>
<keyword evidence="7 10" id="KW-0143">Chaperone</keyword>
<feature type="binding site" evidence="11">
    <location>
        <position position="332"/>
    </location>
    <ligand>
        <name>ATP</name>
        <dbReference type="ChEBI" id="CHEBI:30616"/>
    </ligand>
</feature>
<dbReference type="Proteomes" id="UP000179243">
    <property type="component" value="Unassembled WGS sequence"/>
</dbReference>
<dbReference type="NCBIfam" id="NF003555">
    <property type="entry name" value="PRK05218.1"/>
    <property type="match status" value="1"/>
</dbReference>
<dbReference type="InterPro" id="IPR001404">
    <property type="entry name" value="Hsp90_fam"/>
</dbReference>
<dbReference type="InterPro" id="IPR020568">
    <property type="entry name" value="Ribosomal_Su5_D2-typ_SF"/>
</dbReference>
<dbReference type="InterPro" id="IPR019805">
    <property type="entry name" value="Heat_shock_protein_90_CS"/>
</dbReference>
<name>A0A1F7F1S7_UNCRA</name>
<evidence type="ECO:0000256" key="7">
    <source>
        <dbReference type="ARBA" id="ARBA00023186"/>
    </source>
</evidence>
<proteinExistence type="inferred from homology"/>
<feature type="domain" description="Histidine kinase/HSP90-like ATPase" evidence="12">
    <location>
        <begin position="26"/>
        <end position="183"/>
    </location>
</feature>
<evidence type="ECO:0000313" key="14">
    <source>
        <dbReference type="Proteomes" id="UP000179243"/>
    </source>
</evidence>
<dbReference type="SMART" id="SM00387">
    <property type="entry name" value="HATPase_c"/>
    <property type="match status" value="1"/>
</dbReference>
<evidence type="ECO:0000256" key="3">
    <source>
        <dbReference type="ARBA" id="ARBA00022490"/>
    </source>
</evidence>